<accession>A0AAU9VQI7</accession>
<comment type="cofactor">
    <cofactor evidence="1">
        <name>a divalent metal cation</name>
        <dbReference type="ChEBI" id="CHEBI:60240"/>
    </cofactor>
</comment>
<evidence type="ECO:0000259" key="3">
    <source>
        <dbReference type="Pfam" id="PF13359"/>
    </source>
</evidence>
<dbReference type="AlphaFoldDB" id="A0AAU9VQI7"/>
<dbReference type="Proteomes" id="UP001159428">
    <property type="component" value="Unassembled WGS sequence"/>
</dbReference>
<proteinExistence type="predicted"/>
<dbReference type="Pfam" id="PF13359">
    <property type="entry name" value="DDE_Tnp_4"/>
    <property type="match status" value="1"/>
</dbReference>
<evidence type="ECO:0000313" key="4">
    <source>
        <dbReference type="EMBL" id="CAH3035499.1"/>
    </source>
</evidence>
<name>A0AAU9VQI7_9CNID</name>
<dbReference type="GO" id="GO:0046872">
    <property type="term" value="F:metal ion binding"/>
    <property type="evidence" value="ECO:0007669"/>
    <property type="project" value="UniProtKB-KW"/>
</dbReference>
<evidence type="ECO:0000256" key="1">
    <source>
        <dbReference type="ARBA" id="ARBA00001968"/>
    </source>
</evidence>
<dbReference type="EMBL" id="CALNXJ010000003">
    <property type="protein sequence ID" value="CAH3035499.1"/>
    <property type="molecule type" value="Genomic_DNA"/>
</dbReference>
<organism evidence="4 5">
    <name type="scientific">Pocillopora meandrina</name>
    <dbReference type="NCBI Taxonomy" id="46732"/>
    <lineage>
        <taxon>Eukaryota</taxon>
        <taxon>Metazoa</taxon>
        <taxon>Cnidaria</taxon>
        <taxon>Anthozoa</taxon>
        <taxon>Hexacorallia</taxon>
        <taxon>Scleractinia</taxon>
        <taxon>Astrocoeniina</taxon>
        <taxon>Pocilloporidae</taxon>
        <taxon>Pocillopora</taxon>
    </lineage>
</organism>
<comment type="caution">
    <text evidence="4">The sequence shown here is derived from an EMBL/GenBank/DDBJ whole genome shotgun (WGS) entry which is preliminary data.</text>
</comment>
<sequence length="264" mass="29696">MSFEDARNALLIAYAAGFLDDEEFIVLYDYYLPVNPSFPYWNFDPFCLDVFDSCECEAHFRVAKDDIPIPLTNCFGFIDGTVRPICRPGEKQRVVYNGHKRVHALKFQSVVVPNGLIANLYGPVEGARHDAGMLKDSGLLQTLEREAYNPRGDVLCLYGDPAYPLRPHLMALYRIGEVPVFTADMEAFNSAMSSARASVEWLFGDISNSFKFLDFKKNLKLGLSAVGKQYIVSALFRNILTCLYGNTTSTHFQLDPPTVQDYLA</sequence>
<gene>
    <name evidence="4" type="ORF">PMEA_00017384</name>
</gene>
<keyword evidence="5" id="KW-1185">Reference proteome</keyword>
<reference evidence="4 5" key="1">
    <citation type="submission" date="2022-05" db="EMBL/GenBank/DDBJ databases">
        <authorList>
            <consortium name="Genoscope - CEA"/>
            <person name="William W."/>
        </authorList>
    </citation>
    <scope>NUCLEOTIDE SEQUENCE [LARGE SCALE GENOMIC DNA]</scope>
</reference>
<keyword evidence="2" id="KW-0479">Metal-binding</keyword>
<evidence type="ECO:0000256" key="2">
    <source>
        <dbReference type="ARBA" id="ARBA00022723"/>
    </source>
</evidence>
<feature type="domain" description="DDE Tnp4" evidence="3">
    <location>
        <begin position="78"/>
        <end position="222"/>
    </location>
</feature>
<protein>
    <recommendedName>
        <fullName evidence="3">DDE Tnp4 domain-containing protein</fullName>
    </recommendedName>
</protein>
<dbReference type="InterPro" id="IPR027806">
    <property type="entry name" value="HARBI1_dom"/>
</dbReference>
<evidence type="ECO:0000313" key="5">
    <source>
        <dbReference type="Proteomes" id="UP001159428"/>
    </source>
</evidence>